<evidence type="ECO:0000313" key="1">
    <source>
        <dbReference type="EMBL" id="CRY97397.1"/>
    </source>
</evidence>
<protein>
    <submittedName>
        <fullName evidence="1">Uncharacterized protein</fullName>
    </submittedName>
</protein>
<reference evidence="1" key="1">
    <citation type="submission" date="2015-06" db="EMBL/GenBank/DDBJ databases">
        <authorList>
            <person name="Joergensen T."/>
        </authorList>
    </citation>
    <scope>NUCLEOTIDE SEQUENCE</scope>
    <source>
        <strain evidence="1">RGFK1526</strain>
    </source>
</reference>
<reference evidence="1" key="2">
    <citation type="submission" date="2015-07" db="EMBL/GenBank/DDBJ databases">
        <title>Plasmids, circular viruses and viroids from rat gut.</title>
        <authorList>
            <person name="Jorgensen T.J."/>
            <person name="Hansen M.A."/>
            <person name="Xu Z."/>
            <person name="Tabak M.A."/>
            <person name="Sorensen S.J."/>
            <person name="Hansen L.H."/>
        </authorList>
    </citation>
    <scope>NUCLEOTIDE SEQUENCE</scope>
    <source>
        <strain evidence="1">RGFK1526</strain>
    </source>
</reference>
<proteinExistence type="predicted"/>
<name>A0A0H5QNS3_9ZZZZ</name>
<dbReference type="EMBL" id="LN854061">
    <property type="protein sequence ID" value="CRY97397.1"/>
    <property type="molecule type" value="Genomic_DNA"/>
</dbReference>
<organism evidence="1">
    <name type="scientific">uncultured prokaryote</name>
    <dbReference type="NCBI Taxonomy" id="198431"/>
    <lineage>
        <taxon>unclassified sequences</taxon>
        <taxon>environmental samples</taxon>
    </lineage>
</organism>
<dbReference type="AlphaFoldDB" id="A0A0H5QNS3"/>
<accession>A0A0H5QNS3</accession>
<sequence length="187" mass="20021">MDLNEVLVDWSVENTPGGLSVMYFAKETELAIQEQREQIGGLYFYVKSYLAGNTTMTVRTEGRVVDSETGMLTGSWTDATGQSVTGTGGDPVPNVCQGLIRWNTGQVVNGRFLKGKTYVPGLASAAMMDGEVLPACQTAFAVGLDSQIGSGFGPVVWHRPKDGAGGEFRIATTGSLWKEFAVQSGRR</sequence>